<gene>
    <name evidence="8" type="ORF">BXZ70DRAFT_608644</name>
</gene>
<dbReference type="PROSITE" id="PS50202">
    <property type="entry name" value="MSP"/>
    <property type="match status" value="1"/>
</dbReference>
<dbReference type="GO" id="GO:0061709">
    <property type="term" value="P:reticulophagy"/>
    <property type="evidence" value="ECO:0007669"/>
    <property type="project" value="UniProtKB-ARBA"/>
</dbReference>
<dbReference type="GO" id="GO:0160219">
    <property type="term" value="C:cortical endoplasmic reticulum membrane"/>
    <property type="evidence" value="ECO:0007669"/>
    <property type="project" value="UniProtKB-ARBA"/>
</dbReference>
<evidence type="ECO:0000313" key="8">
    <source>
        <dbReference type="EMBL" id="KAH8104686.1"/>
    </source>
</evidence>
<evidence type="ECO:0000256" key="3">
    <source>
        <dbReference type="ARBA" id="ARBA00022692"/>
    </source>
</evidence>
<dbReference type="GO" id="GO:0051685">
    <property type="term" value="P:maintenance of ER location"/>
    <property type="evidence" value="ECO:0007669"/>
    <property type="project" value="UniProtKB-ARBA"/>
</dbReference>
<feature type="region of interest" description="Disordered" evidence="6">
    <location>
        <begin position="234"/>
        <end position="263"/>
    </location>
</feature>
<dbReference type="EMBL" id="JAEVFJ010000005">
    <property type="protein sequence ID" value="KAH8104686.1"/>
    <property type="molecule type" value="Genomic_DNA"/>
</dbReference>
<dbReference type="GO" id="GO:0090158">
    <property type="term" value="P:endoplasmic reticulum membrane organization"/>
    <property type="evidence" value="ECO:0007669"/>
    <property type="project" value="TreeGrafter"/>
</dbReference>
<keyword evidence="3" id="KW-0812">Transmembrane</keyword>
<reference evidence="8" key="1">
    <citation type="journal article" date="2021" name="New Phytol.">
        <title>Evolutionary innovations through gain and loss of genes in the ectomycorrhizal Boletales.</title>
        <authorList>
            <person name="Wu G."/>
            <person name="Miyauchi S."/>
            <person name="Morin E."/>
            <person name="Kuo A."/>
            <person name="Drula E."/>
            <person name="Varga T."/>
            <person name="Kohler A."/>
            <person name="Feng B."/>
            <person name="Cao Y."/>
            <person name="Lipzen A."/>
            <person name="Daum C."/>
            <person name="Hundley H."/>
            <person name="Pangilinan J."/>
            <person name="Johnson J."/>
            <person name="Barry K."/>
            <person name="LaButti K."/>
            <person name="Ng V."/>
            <person name="Ahrendt S."/>
            <person name="Min B."/>
            <person name="Choi I.G."/>
            <person name="Park H."/>
            <person name="Plett J.M."/>
            <person name="Magnuson J."/>
            <person name="Spatafora J.W."/>
            <person name="Nagy L.G."/>
            <person name="Henrissat B."/>
            <person name="Grigoriev I.V."/>
            <person name="Yang Z.L."/>
            <person name="Xu J."/>
            <person name="Martin F.M."/>
        </authorList>
    </citation>
    <scope>NUCLEOTIDE SEQUENCE</scope>
    <source>
        <strain evidence="8">KKN 215</strain>
    </source>
</reference>
<dbReference type="GO" id="GO:1902647">
    <property type="term" value="P:negative regulation of 1-phosphatidyl-1D-myo-inositol 4,5-bisphosphate biosynthetic process"/>
    <property type="evidence" value="ECO:0007669"/>
    <property type="project" value="UniProtKB-ARBA"/>
</dbReference>
<feature type="compositionally biased region" description="Basic and acidic residues" evidence="6">
    <location>
        <begin position="235"/>
        <end position="246"/>
    </location>
</feature>
<dbReference type="Proteomes" id="UP000813824">
    <property type="component" value="Unassembled WGS sequence"/>
</dbReference>
<evidence type="ECO:0000256" key="1">
    <source>
        <dbReference type="ARBA" id="ARBA00004211"/>
    </source>
</evidence>
<dbReference type="GO" id="GO:0007009">
    <property type="term" value="P:plasma membrane organization"/>
    <property type="evidence" value="ECO:0007669"/>
    <property type="project" value="UniProtKB-ARBA"/>
</dbReference>
<feature type="compositionally biased region" description="Polar residues" evidence="6">
    <location>
        <begin position="323"/>
        <end position="337"/>
    </location>
</feature>
<dbReference type="PANTHER" id="PTHR10809">
    <property type="entry name" value="VESICLE-ASSOCIATED MEMBRANE PROTEIN-ASSOCIATED PROTEIN"/>
    <property type="match status" value="1"/>
</dbReference>
<evidence type="ECO:0000256" key="2">
    <source>
        <dbReference type="ARBA" id="ARBA00008932"/>
    </source>
</evidence>
<dbReference type="PANTHER" id="PTHR10809:SF6">
    <property type="entry name" value="AT11025P-RELATED"/>
    <property type="match status" value="1"/>
</dbReference>
<dbReference type="GO" id="GO:0061817">
    <property type="term" value="P:endoplasmic reticulum-plasma membrane tethering"/>
    <property type="evidence" value="ECO:0007669"/>
    <property type="project" value="UniProtKB-ARBA"/>
</dbReference>
<dbReference type="InterPro" id="IPR013783">
    <property type="entry name" value="Ig-like_fold"/>
</dbReference>
<feature type="region of interest" description="Disordered" evidence="6">
    <location>
        <begin position="273"/>
        <end position="292"/>
    </location>
</feature>
<dbReference type="Gene3D" id="2.60.40.10">
    <property type="entry name" value="Immunoglobulins"/>
    <property type="match status" value="1"/>
</dbReference>
<keyword evidence="9" id="KW-1185">Reference proteome</keyword>
<dbReference type="FunFam" id="2.60.40.10:FF:000813">
    <property type="entry name" value="Vesicle-associated protein 1-1"/>
    <property type="match status" value="1"/>
</dbReference>
<proteinExistence type="inferred from homology"/>
<dbReference type="GO" id="GO:0005886">
    <property type="term" value="C:plasma membrane"/>
    <property type="evidence" value="ECO:0007669"/>
    <property type="project" value="TreeGrafter"/>
</dbReference>
<protein>
    <submittedName>
        <fullName evidence="8">PapD-like protein</fullName>
    </submittedName>
</protein>
<dbReference type="AlphaFoldDB" id="A0A8K0XT57"/>
<evidence type="ECO:0000259" key="7">
    <source>
        <dbReference type="PROSITE" id="PS50202"/>
    </source>
</evidence>
<accession>A0A8K0XT57</accession>
<feature type="region of interest" description="Disordered" evidence="6">
    <location>
        <begin position="323"/>
        <end position="373"/>
    </location>
</feature>
<evidence type="ECO:0000256" key="4">
    <source>
        <dbReference type="ARBA" id="ARBA00022989"/>
    </source>
</evidence>
<dbReference type="GO" id="GO:0160214">
    <property type="term" value="F:endoplasmic reticulum-plasma membrane adaptor activity"/>
    <property type="evidence" value="ECO:0007669"/>
    <property type="project" value="UniProtKB-ARBA"/>
</dbReference>
<evidence type="ECO:0000256" key="6">
    <source>
        <dbReference type="SAM" id="MobiDB-lite"/>
    </source>
</evidence>
<comment type="caution">
    <text evidence="8">The sequence shown here is derived from an EMBL/GenBank/DDBJ whole genome shotgun (WGS) entry which is preliminary data.</text>
</comment>
<keyword evidence="4" id="KW-1133">Transmembrane helix</keyword>
<dbReference type="GO" id="GO:0035091">
    <property type="term" value="F:phosphatidylinositol binding"/>
    <property type="evidence" value="ECO:0007669"/>
    <property type="project" value="UniProtKB-ARBA"/>
</dbReference>
<dbReference type="InterPro" id="IPR000535">
    <property type="entry name" value="MSP_dom"/>
</dbReference>
<comment type="subcellular location">
    <subcellularLocation>
        <location evidence="1">Membrane</location>
        <topology evidence="1">Single-pass type IV membrane protein</topology>
    </subcellularLocation>
</comment>
<comment type="similarity">
    <text evidence="2">Belongs to the VAMP-associated protein (VAP) (TC 9.B.17) family.</text>
</comment>
<dbReference type="SUPFAM" id="SSF49354">
    <property type="entry name" value="PapD-like"/>
    <property type="match status" value="1"/>
</dbReference>
<organism evidence="8 9">
    <name type="scientific">Cristinia sonorae</name>
    <dbReference type="NCBI Taxonomy" id="1940300"/>
    <lineage>
        <taxon>Eukaryota</taxon>
        <taxon>Fungi</taxon>
        <taxon>Dikarya</taxon>
        <taxon>Basidiomycota</taxon>
        <taxon>Agaricomycotina</taxon>
        <taxon>Agaricomycetes</taxon>
        <taxon>Agaricomycetidae</taxon>
        <taxon>Agaricales</taxon>
        <taxon>Pleurotineae</taxon>
        <taxon>Stephanosporaceae</taxon>
        <taxon>Cristinia</taxon>
    </lineage>
</organism>
<dbReference type="OrthoDB" id="264603at2759"/>
<feature type="domain" description="MSP" evidence="7">
    <location>
        <begin position="63"/>
        <end position="184"/>
    </location>
</feature>
<sequence length="399" mass="43474">MLVVIEAQVRWDTSGLLIPAKQRMRLLLEECASATRLGADIPPCSTVIAVLPQSPLLLTQTMSVAINPSSSLGFSRPLTQHVKRALSISNHNAQPVAFKVKTTAPKLYCVRPNSGRVEPGETVEVQVMLQAMKEEPPMNAKCKDKFLIQSTIITPDKENVPLQEMWSSEGNDEIHSQKIRVVYLPPEGQTVQEEDETQGNMSSMLSAGESRFETVKRIPPPSNGHILDDIAQPAADDHHGEPEVHVDAPSTPPAEEPVSQEEHVEVPTLVNVSVHQPPTPSPQPIHAVPSGPDLSLELAAKDKQLQQAMAEIERLRSLISTMPEPSTVAPSEFTTSSELRRRARSSVYSDDDDGASTLSPATEVGSYVSVDEPPPQDGVPLQVVIGITFSVFVITYLFF</sequence>
<dbReference type="InterPro" id="IPR008962">
    <property type="entry name" value="PapD-like_sf"/>
</dbReference>
<dbReference type="Pfam" id="PF00635">
    <property type="entry name" value="Motile_Sperm"/>
    <property type="match status" value="1"/>
</dbReference>
<dbReference type="InterPro" id="IPR016763">
    <property type="entry name" value="VAP"/>
</dbReference>
<dbReference type="GO" id="GO:0001786">
    <property type="term" value="F:phosphatidylserine binding"/>
    <property type="evidence" value="ECO:0007669"/>
    <property type="project" value="UniProtKB-ARBA"/>
</dbReference>
<dbReference type="GO" id="GO:0033149">
    <property type="term" value="F:FFAT motif binding"/>
    <property type="evidence" value="ECO:0007669"/>
    <property type="project" value="TreeGrafter"/>
</dbReference>
<name>A0A8K0XT57_9AGAR</name>
<keyword evidence="5" id="KW-0472">Membrane</keyword>
<dbReference type="GO" id="GO:0140506">
    <property type="term" value="F:endoplasmic reticulum-autophagosome adaptor activity"/>
    <property type="evidence" value="ECO:0007669"/>
    <property type="project" value="UniProtKB-ARBA"/>
</dbReference>
<evidence type="ECO:0000256" key="5">
    <source>
        <dbReference type="ARBA" id="ARBA00023136"/>
    </source>
</evidence>
<evidence type="ECO:0000313" key="9">
    <source>
        <dbReference type="Proteomes" id="UP000813824"/>
    </source>
</evidence>